<reference evidence="2 3" key="1">
    <citation type="submission" date="2020-10" db="EMBL/GenBank/DDBJ databases">
        <title>Streptomyces ferrugineus complate genome analysis.</title>
        <authorList>
            <person name="Anwar N."/>
        </authorList>
    </citation>
    <scope>NUCLEOTIDE SEQUENCE [LARGE SCALE GENOMIC DNA]</scope>
    <source>
        <strain evidence="2 3">CCTCC AA2014009</strain>
    </source>
</reference>
<proteinExistence type="predicted"/>
<dbReference type="KEGG" id="sfeu:IM697_31045"/>
<evidence type="ECO:0000259" key="1">
    <source>
        <dbReference type="SMART" id="SM00746"/>
    </source>
</evidence>
<accession>A0A7M2SH56</accession>
<evidence type="ECO:0000313" key="2">
    <source>
        <dbReference type="EMBL" id="QOV34531.1"/>
    </source>
</evidence>
<gene>
    <name evidence="2" type="ORF">IM697_31045</name>
</gene>
<keyword evidence="3" id="KW-1185">Reference proteome</keyword>
<dbReference type="InterPro" id="IPR011017">
    <property type="entry name" value="TRASH_dom"/>
</dbReference>
<evidence type="ECO:0000313" key="3">
    <source>
        <dbReference type="Proteomes" id="UP000594205"/>
    </source>
</evidence>
<dbReference type="AlphaFoldDB" id="A0A7M2SH56"/>
<feature type="domain" description="TRASH" evidence="1">
    <location>
        <begin position="174"/>
        <end position="212"/>
    </location>
</feature>
<dbReference type="SMART" id="SM00746">
    <property type="entry name" value="TRASH"/>
    <property type="match status" value="1"/>
</dbReference>
<dbReference type="RefSeq" id="WP_194039403.1">
    <property type="nucleotide sequence ID" value="NZ_CP063373.1"/>
</dbReference>
<sequence length="226" mass="24394">MILIELFAPPGALGAAQREWLARRMIDLLMASDQPDDSHAPEVLEAAQSLTQVLVHEPTTWVVGGQQPVDPADPPRYVVRVSTPAAWRKEMSGHVIEVLTQALAEAEKAAGRDPDRLLHEPHAWIHVTGVTEGSLGALGRPMGSLDLIRHLTAPHRDAIARRSAANLPPGHVVDPVCGMTVDLNTTGLTLEHDGTVHGFCDGQCLRIFAEDHGVSLEENRRGGVVQ</sequence>
<name>A0A7M2SH56_9ACTN</name>
<protein>
    <submittedName>
        <fullName evidence="2">ATPase</fullName>
    </submittedName>
</protein>
<dbReference type="Proteomes" id="UP000594205">
    <property type="component" value="Chromosome"/>
</dbReference>
<dbReference type="EMBL" id="CP063373">
    <property type="protein sequence ID" value="QOV34531.1"/>
    <property type="molecule type" value="Genomic_DNA"/>
</dbReference>
<organism evidence="2 3">
    <name type="scientific">Streptomyces ferrugineus</name>
    <dbReference type="NCBI Taxonomy" id="1413221"/>
    <lineage>
        <taxon>Bacteria</taxon>
        <taxon>Bacillati</taxon>
        <taxon>Actinomycetota</taxon>
        <taxon>Actinomycetes</taxon>
        <taxon>Kitasatosporales</taxon>
        <taxon>Streptomycetaceae</taxon>
        <taxon>Streptomyces</taxon>
    </lineage>
</organism>